<sequence length="584" mass="64775">MAPQARSISDLTLQLEATAAQLCVLYLLSESQRDRRMSMTIDGIKTQVSDIDAKLKKLCNENQSLCTETENPRAFTVSLCDRTKSTSLRICVFPAPLLPTLRPDTHSRPLSRSSLVEFAKATAALSTGPPLRLPGYLAITFERSLAMNGDQQKGQRAPQPRTWKLPLAKNNAANPLAVALAQYPILETMVSFLPPKALVTMTQVSQTLHSHIAKTFHSAVGCAANGFLAESRPCTECGVNTCNECRIHVFYNHLTEDAGFDQRRWWAGFFFLNPVVVAAVPPKHEDSRAWYRPIESMGPLHDQGRVHIPLCIPALGDPEPMDRLLDLDLGSSQIITPHGRSQDPYSGREIVSFLNATIMARKELVCSSCFKERQKKYPTPCSCTLRKRFLDRWLCVGCYIEEEEEADKDLECHIAVGDDVGGHHHHHHLCDCGATIGSGSRPKLICNWCKGEITGKWADNEDDHGDVDDENAGEVEEDEERYEEHSAADFADLDPDELGYAKNRDGTLSVYVNGTCVRGEHVGRAIIRGWREAQGIASECICCKCEAGDFRHNHQVDAEEADENGDAWETDPESGMDVNISEEG</sequence>
<dbReference type="Proteomes" id="UP000249619">
    <property type="component" value="Unassembled WGS sequence"/>
</dbReference>
<keyword evidence="3" id="KW-1185">Reference proteome</keyword>
<evidence type="ECO:0000313" key="3">
    <source>
        <dbReference type="Proteomes" id="UP000249619"/>
    </source>
</evidence>
<evidence type="ECO:0000313" key="2">
    <source>
        <dbReference type="EMBL" id="RAR14063.1"/>
    </source>
</evidence>
<feature type="compositionally biased region" description="Acidic residues" evidence="1">
    <location>
        <begin position="460"/>
        <end position="481"/>
    </location>
</feature>
<feature type="region of interest" description="Disordered" evidence="1">
    <location>
        <begin position="558"/>
        <end position="584"/>
    </location>
</feature>
<dbReference type="AlphaFoldDB" id="A0A364NA64"/>
<dbReference type="EMBL" id="QGDH01000027">
    <property type="protein sequence ID" value="RAR14063.1"/>
    <property type="molecule type" value="Genomic_DNA"/>
</dbReference>
<proteinExistence type="predicted"/>
<name>A0A364NA64_STELY</name>
<feature type="region of interest" description="Disordered" evidence="1">
    <location>
        <begin position="460"/>
        <end position="486"/>
    </location>
</feature>
<accession>A0A364NA64</accession>
<organism evidence="2 3">
    <name type="scientific">Stemphylium lycopersici</name>
    <name type="common">Tomato gray leaf spot disease fungus</name>
    <name type="synonym">Thyrospora lycopersici</name>
    <dbReference type="NCBI Taxonomy" id="183478"/>
    <lineage>
        <taxon>Eukaryota</taxon>
        <taxon>Fungi</taxon>
        <taxon>Dikarya</taxon>
        <taxon>Ascomycota</taxon>
        <taxon>Pezizomycotina</taxon>
        <taxon>Dothideomycetes</taxon>
        <taxon>Pleosporomycetidae</taxon>
        <taxon>Pleosporales</taxon>
        <taxon>Pleosporineae</taxon>
        <taxon>Pleosporaceae</taxon>
        <taxon>Stemphylium</taxon>
    </lineage>
</organism>
<gene>
    <name evidence="2" type="ORF">DDE83_002632</name>
</gene>
<reference evidence="3" key="1">
    <citation type="submission" date="2018-05" db="EMBL/GenBank/DDBJ databases">
        <title>Draft genome sequence of Stemphylium lycopersici strain CIDEFI 213.</title>
        <authorList>
            <person name="Medina R."/>
            <person name="Franco M.E.E."/>
            <person name="Lucentini C.G."/>
            <person name="Saparrat M.C.N."/>
            <person name="Balatti P.A."/>
        </authorList>
    </citation>
    <scope>NUCLEOTIDE SEQUENCE [LARGE SCALE GENOMIC DNA]</scope>
    <source>
        <strain evidence="3">CIDEFI 213</strain>
    </source>
</reference>
<protein>
    <submittedName>
        <fullName evidence="2">Uncharacterized protein</fullName>
    </submittedName>
</protein>
<comment type="caution">
    <text evidence="2">The sequence shown here is derived from an EMBL/GenBank/DDBJ whole genome shotgun (WGS) entry which is preliminary data.</text>
</comment>
<evidence type="ECO:0000256" key="1">
    <source>
        <dbReference type="SAM" id="MobiDB-lite"/>
    </source>
</evidence>